<proteinExistence type="predicted"/>
<organism evidence="3 4">
    <name type="scientific">Botryotinia narcissicola</name>
    <dbReference type="NCBI Taxonomy" id="278944"/>
    <lineage>
        <taxon>Eukaryota</taxon>
        <taxon>Fungi</taxon>
        <taxon>Dikarya</taxon>
        <taxon>Ascomycota</taxon>
        <taxon>Pezizomycotina</taxon>
        <taxon>Leotiomycetes</taxon>
        <taxon>Helotiales</taxon>
        <taxon>Sclerotiniaceae</taxon>
        <taxon>Botryotinia</taxon>
    </lineage>
</organism>
<dbReference type="Proteomes" id="UP000297452">
    <property type="component" value="Unassembled WGS sequence"/>
</dbReference>
<gene>
    <name evidence="3" type="ORF">BOTNAR_0376g00080</name>
</gene>
<feature type="coiled-coil region" evidence="2">
    <location>
        <begin position="100"/>
        <end position="141"/>
    </location>
</feature>
<dbReference type="EMBL" id="PQXJ01000376">
    <property type="protein sequence ID" value="TGO50886.1"/>
    <property type="molecule type" value="Genomic_DNA"/>
</dbReference>
<keyword evidence="4" id="KW-1185">Reference proteome</keyword>
<dbReference type="SUPFAM" id="SSF57997">
    <property type="entry name" value="Tropomyosin"/>
    <property type="match status" value="1"/>
</dbReference>
<comment type="caution">
    <text evidence="3">The sequence shown here is derived from an EMBL/GenBank/DDBJ whole genome shotgun (WGS) entry which is preliminary data.</text>
</comment>
<evidence type="ECO:0008006" key="5">
    <source>
        <dbReference type="Google" id="ProtNLM"/>
    </source>
</evidence>
<dbReference type="AlphaFoldDB" id="A0A4Z1HP62"/>
<reference evidence="3 4" key="1">
    <citation type="submission" date="2017-12" db="EMBL/GenBank/DDBJ databases">
        <title>Comparative genomics of Botrytis spp.</title>
        <authorList>
            <person name="Valero-Jimenez C.A."/>
            <person name="Tapia P."/>
            <person name="Veloso J."/>
            <person name="Silva-Moreno E."/>
            <person name="Staats M."/>
            <person name="Valdes J.H."/>
            <person name="Van Kan J.A.L."/>
        </authorList>
    </citation>
    <scope>NUCLEOTIDE SEQUENCE [LARGE SCALE GENOMIC DNA]</scope>
    <source>
        <strain evidence="3 4">MUCL2120</strain>
    </source>
</reference>
<sequence>MDRIKEKMNTLRIEADEATAKVQELQEKVKALEQENLQKEQEITSLTHKNNLLETEFEKLESGIKEAKAVAEEGSQHGTQNETLQRRLQLLELRQTDVKAGHFERKVQALEQDLDQWEAKFEEMAKKYAAVQKDLEDFQAEIGNI</sequence>
<evidence type="ECO:0000313" key="3">
    <source>
        <dbReference type="EMBL" id="TGO50886.1"/>
    </source>
</evidence>
<keyword evidence="1 2" id="KW-0175">Coiled coil</keyword>
<evidence type="ECO:0000313" key="4">
    <source>
        <dbReference type="Proteomes" id="UP000297452"/>
    </source>
</evidence>
<dbReference type="Gene3D" id="1.20.5.340">
    <property type="match status" value="1"/>
</dbReference>
<protein>
    <recommendedName>
        <fullName evidence="5">Tropomyosin</fullName>
    </recommendedName>
</protein>
<evidence type="ECO:0000256" key="2">
    <source>
        <dbReference type="SAM" id="Coils"/>
    </source>
</evidence>
<dbReference type="STRING" id="278944.A0A4Z1HP62"/>
<dbReference type="FunFam" id="1.20.5.340:FF:000001">
    <property type="entry name" value="Tropomyosin alpha-1 chain isoform 2"/>
    <property type="match status" value="1"/>
</dbReference>
<dbReference type="InterPro" id="IPR000533">
    <property type="entry name" value="Tropomyosin"/>
</dbReference>
<evidence type="ECO:0000256" key="1">
    <source>
        <dbReference type="ARBA" id="ARBA00023054"/>
    </source>
</evidence>
<accession>A0A4Z1HP62</accession>
<name>A0A4Z1HP62_9HELO</name>
<feature type="coiled-coil region" evidence="2">
    <location>
        <begin position="1"/>
        <end position="70"/>
    </location>
</feature>
<dbReference type="OrthoDB" id="128924at2759"/>
<dbReference type="Pfam" id="PF00261">
    <property type="entry name" value="Tropomyosin"/>
    <property type="match status" value="2"/>
</dbReference>